<feature type="region of interest" description="Disordered" evidence="1">
    <location>
        <begin position="18"/>
        <end position="39"/>
    </location>
</feature>
<dbReference type="Proteomes" id="UP000494363">
    <property type="component" value="Unassembled WGS sequence"/>
</dbReference>
<accession>A0A6J5F921</accession>
<gene>
    <name evidence="2" type="ORF">LMG29542_08255</name>
</gene>
<organism evidence="2 3">
    <name type="scientific">Paraburkholderia humisilvae</name>
    <dbReference type="NCBI Taxonomy" id="627669"/>
    <lineage>
        <taxon>Bacteria</taxon>
        <taxon>Pseudomonadati</taxon>
        <taxon>Pseudomonadota</taxon>
        <taxon>Betaproteobacteria</taxon>
        <taxon>Burkholderiales</taxon>
        <taxon>Burkholderiaceae</taxon>
        <taxon>Paraburkholderia</taxon>
    </lineage>
</organism>
<sequence>MTKINGSAANLRVYDGQIHTTRQATQPENTLTKASPRSGGKLSGALGDLSKFVGGYQSVLRHTTGAIPGIGGALTLTPDLVTGALAGLFRAGSSAARGDMPAAKSDLKATAQELLSTTSAASRQISNAIDMVPTEILPPQARLAVAGTQIGAQVLSSGAEIGSTALNGGDVGVATKAGVETLSNTVLGATVNLFEVPGLGKRESSKI</sequence>
<dbReference type="EMBL" id="CADIKH010000190">
    <property type="protein sequence ID" value="CAB3774873.1"/>
    <property type="molecule type" value="Genomic_DNA"/>
</dbReference>
<proteinExistence type="predicted"/>
<reference evidence="2 3" key="1">
    <citation type="submission" date="2020-04" db="EMBL/GenBank/DDBJ databases">
        <authorList>
            <person name="De Canck E."/>
        </authorList>
    </citation>
    <scope>NUCLEOTIDE SEQUENCE [LARGE SCALE GENOMIC DNA]</scope>
    <source>
        <strain evidence="2 3">LMG 29542</strain>
    </source>
</reference>
<dbReference type="RefSeq" id="WP_175233313.1">
    <property type="nucleotide sequence ID" value="NZ_CADIKH010000190.1"/>
</dbReference>
<evidence type="ECO:0000313" key="3">
    <source>
        <dbReference type="Proteomes" id="UP000494363"/>
    </source>
</evidence>
<protein>
    <submittedName>
        <fullName evidence="2">Uncharacterized protein</fullName>
    </submittedName>
</protein>
<name>A0A6J5F921_9BURK</name>
<dbReference type="AlphaFoldDB" id="A0A6J5F921"/>
<evidence type="ECO:0000313" key="2">
    <source>
        <dbReference type="EMBL" id="CAB3774873.1"/>
    </source>
</evidence>
<evidence type="ECO:0000256" key="1">
    <source>
        <dbReference type="SAM" id="MobiDB-lite"/>
    </source>
</evidence>
<keyword evidence="3" id="KW-1185">Reference proteome</keyword>
<feature type="compositionally biased region" description="Polar residues" evidence="1">
    <location>
        <begin position="18"/>
        <end position="35"/>
    </location>
</feature>